<accession>A0A7J6T4N1</accession>
<feature type="compositionally biased region" description="Polar residues" evidence="1">
    <location>
        <begin position="126"/>
        <end position="136"/>
    </location>
</feature>
<feature type="compositionally biased region" description="Basic and acidic residues" evidence="1">
    <location>
        <begin position="404"/>
        <end position="414"/>
    </location>
</feature>
<protein>
    <submittedName>
        <fullName evidence="2">Uncharacterized protein</fullName>
    </submittedName>
</protein>
<feature type="region of interest" description="Disordered" evidence="1">
    <location>
        <begin position="831"/>
        <end position="852"/>
    </location>
</feature>
<proteinExistence type="predicted"/>
<gene>
    <name evidence="2" type="ORF">FOZ63_024312</name>
</gene>
<feature type="compositionally biased region" description="Acidic residues" evidence="1">
    <location>
        <begin position="415"/>
        <end position="424"/>
    </location>
</feature>
<feature type="region of interest" description="Disordered" evidence="1">
    <location>
        <begin position="404"/>
        <end position="425"/>
    </location>
</feature>
<dbReference type="Proteomes" id="UP000553632">
    <property type="component" value="Unassembled WGS sequence"/>
</dbReference>
<sequence>MRPPTDFGHDDNRLLDATGRPRMDCFQPPDSRRSMRDINRGGSEAGAVNRGQRPPKPTTRPPPIAEGPASRPFDHSDGYQQRRYPTEDRPGYSATWERRDNAVSERYEAEPRYCGRQEPMPYRETSAGSAAGWSSRQDADYYYRHRRPEDQRDVYGSREALAPPSTQYYYDPPPQSIIPQGQYRQPPSEGFATVSRGYPEQPVGDYPPSAYAPPPTTGSSTSGSHRPPLPPQQQQQPYSDIGGYAVGNGSMGRDDRPREQYRHQYESTIPIRQNLNSELVAGARPSPVGSSPVPREGYGLRAASDSREGYDYSRPAEGDGAATREKGTLSPPSTQARSPQELPPDFEPEADVPCQADLDSVRHRTSTGAAPVLPVPRRVVRELPEEKKPVDVQLGPSRLETIPERAQRPKRETEVERDEEEEEMPAFGLKTPVWPEGYHPPSKKIPSGTVTCVYTWPGMKLGRAVAQFLGFTRQLLPCDGEYSRLPCSGWMWKSRALEPVGIAIVPVQASDSDREQDTYVDYWGQRMVVKVAVLKAEKVDKAWVAALEKSRNCPTLADEKIQEMELAIPAHIELVRKGLFRGEDGSQVRGDTVNFPLFNDFLAHLERFGRGGRIRDPFRDSRPVEDRQDRYANNRPAVLTRSDNAAETALFEERARLWDALSKCSIDESNYERFSCILCKNGCQGLGQLVEHVTSRAHTSTAVLFQNRDAVMTLPIIGTKDRVVKFDVKDLRHWVESAPGTGDATPVPVQEGKETIMITELSPDGPRFRIKTNNQLLEATGVPPFVQHWLSRPNGNDEHLYLPALRHKIEQQKGSASKSACHPTGVRATLLRRISRHPSDPHRQRYPKAKAPMDLRRIAIMNSDLKRREAESDEADEADEEIIEASLDDDDDDDEEEEEEEEDTSDSTNDSDDEELIPMSRWVEENLSAHV</sequence>
<feature type="compositionally biased region" description="Polar residues" evidence="1">
    <location>
        <begin position="266"/>
        <end position="277"/>
    </location>
</feature>
<feature type="compositionally biased region" description="Low complexity" evidence="1">
    <location>
        <begin position="281"/>
        <end position="295"/>
    </location>
</feature>
<feature type="region of interest" description="Disordered" evidence="1">
    <location>
        <begin position="1"/>
        <end position="353"/>
    </location>
</feature>
<organism evidence="2 3">
    <name type="scientific">Perkinsus olseni</name>
    <name type="common">Perkinsus atlanticus</name>
    <dbReference type="NCBI Taxonomy" id="32597"/>
    <lineage>
        <taxon>Eukaryota</taxon>
        <taxon>Sar</taxon>
        <taxon>Alveolata</taxon>
        <taxon>Perkinsozoa</taxon>
        <taxon>Perkinsea</taxon>
        <taxon>Perkinsida</taxon>
        <taxon>Perkinsidae</taxon>
        <taxon>Perkinsus</taxon>
    </lineage>
</organism>
<keyword evidence="3" id="KW-1185">Reference proteome</keyword>
<feature type="compositionally biased region" description="Basic and acidic residues" evidence="1">
    <location>
        <begin position="84"/>
        <end position="115"/>
    </location>
</feature>
<name>A0A7J6T4N1_PEROL</name>
<dbReference type="AlphaFoldDB" id="A0A7J6T4N1"/>
<feature type="compositionally biased region" description="Acidic residues" evidence="1">
    <location>
        <begin position="871"/>
        <end position="916"/>
    </location>
</feature>
<comment type="caution">
    <text evidence="2">The sequence shown here is derived from an EMBL/GenBank/DDBJ whole genome shotgun (WGS) entry which is preliminary data.</text>
</comment>
<evidence type="ECO:0000313" key="3">
    <source>
        <dbReference type="Proteomes" id="UP000553632"/>
    </source>
</evidence>
<dbReference type="EMBL" id="JABANO010013967">
    <property type="protein sequence ID" value="KAF4739370.1"/>
    <property type="molecule type" value="Genomic_DNA"/>
</dbReference>
<feature type="region of interest" description="Disordered" evidence="1">
    <location>
        <begin position="865"/>
        <end position="931"/>
    </location>
</feature>
<feature type="compositionally biased region" description="Pro residues" evidence="1">
    <location>
        <begin position="54"/>
        <end position="65"/>
    </location>
</feature>
<evidence type="ECO:0000313" key="2">
    <source>
        <dbReference type="EMBL" id="KAF4739370.1"/>
    </source>
</evidence>
<reference evidence="2 3" key="1">
    <citation type="submission" date="2020-04" db="EMBL/GenBank/DDBJ databases">
        <title>Perkinsus olseni comparative genomics.</title>
        <authorList>
            <person name="Bogema D.R."/>
        </authorList>
    </citation>
    <scope>NUCLEOTIDE SEQUENCE [LARGE SCALE GENOMIC DNA]</scope>
    <source>
        <strain evidence="2 3">ATCC PRA-207</strain>
    </source>
</reference>
<feature type="compositionally biased region" description="Basic and acidic residues" evidence="1">
    <location>
        <begin position="252"/>
        <end position="265"/>
    </location>
</feature>
<feature type="compositionally biased region" description="Basic and acidic residues" evidence="1">
    <location>
        <begin position="304"/>
        <end position="327"/>
    </location>
</feature>
<feature type="compositionally biased region" description="Basic and acidic residues" evidence="1">
    <location>
        <begin position="30"/>
        <end position="39"/>
    </location>
</feature>
<evidence type="ECO:0000256" key="1">
    <source>
        <dbReference type="SAM" id="MobiDB-lite"/>
    </source>
</evidence>
<feature type="compositionally biased region" description="Basic and acidic residues" evidence="1">
    <location>
        <begin position="7"/>
        <end position="23"/>
    </location>
</feature>
<feature type="compositionally biased region" description="Basic and acidic residues" evidence="1">
    <location>
        <begin position="137"/>
        <end position="156"/>
    </location>
</feature>